<accession>A0A8J2J7S8</accession>
<evidence type="ECO:0000313" key="2">
    <source>
        <dbReference type="Proteomes" id="UP000708208"/>
    </source>
</evidence>
<gene>
    <name evidence="1" type="ORF">AFUS01_LOCUS4726</name>
</gene>
<evidence type="ECO:0000313" key="1">
    <source>
        <dbReference type="EMBL" id="CAG7707503.1"/>
    </source>
</evidence>
<comment type="caution">
    <text evidence="1">The sequence shown here is derived from an EMBL/GenBank/DDBJ whole genome shotgun (WGS) entry which is preliminary data.</text>
</comment>
<reference evidence="1" key="1">
    <citation type="submission" date="2021-06" db="EMBL/GenBank/DDBJ databases">
        <authorList>
            <person name="Hodson N. C."/>
            <person name="Mongue J. A."/>
            <person name="Jaron S. K."/>
        </authorList>
    </citation>
    <scope>NUCLEOTIDE SEQUENCE</scope>
</reference>
<organism evidence="1 2">
    <name type="scientific">Allacma fusca</name>
    <dbReference type="NCBI Taxonomy" id="39272"/>
    <lineage>
        <taxon>Eukaryota</taxon>
        <taxon>Metazoa</taxon>
        <taxon>Ecdysozoa</taxon>
        <taxon>Arthropoda</taxon>
        <taxon>Hexapoda</taxon>
        <taxon>Collembola</taxon>
        <taxon>Symphypleona</taxon>
        <taxon>Sminthuridae</taxon>
        <taxon>Allacma</taxon>
    </lineage>
</organism>
<dbReference type="Proteomes" id="UP000708208">
    <property type="component" value="Unassembled WGS sequence"/>
</dbReference>
<keyword evidence="2" id="KW-1185">Reference proteome</keyword>
<protein>
    <submittedName>
        <fullName evidence="1">Uncharacterized protein</fullName>
    </submittedName>
</protein>
<dbReference type="AlphaFoldDB" id="A0A8J2J7S8"/>
<dbReference type="EMBL" id="CAJVCH010029710">
    <property type="protein sequence ID" value="CAG7707503.1"/>
    <property type="molecule type" value="Genomic_DNA"/>
</dbReference>
<proteinExistence type="predicted"/>
<sequence length="36" mass="4055">MGRDFLEILECKRYSTQNTTMAGLGEGLNDYIDEIG</sequence>
<name>A0A8J2J7S8_9HEXA</name>
<feature type="non-terminal residue" evidence="1">
    <location>
        <position position="1"/>
    </location>
</feature>